<organism evidence="1 2">
    <name type="scientific">Nocardioides aurantiacus</name>
    <dbReference type="NCBI Taxonomy" id="86796"/>
    <lineage>
        <taxon>Bacteria</taxon>
        <taxon>Bacillati</taxon>
        <taxon>Actinomycetota</taxon>
        <taxon>Actinomycetes</taxon>
        <taxon>Propionibacteriales</taxon>
        <taxon>Nocardioidaceae</taxon>
        <taxon>Nocardioides</taxon>
    </lineage>
</organism>
<accession>A0A3N2CQ96</accession>
<dbReference type="Proteomes" id="UP000281738">
    <property type="component" value="Unassembled WGS sequence"/>
</dbReference>
<gene>
    <name evidence="1" type="ORF">EDD33_0531</name>
</gene>
<evidence type="ECO:0000313" key="2">
    <source>
        <dbReference type="Proteomes" id="UP000281738"/>
    </source>
</evidence>
<evidence type="ECO:0000313" key="1">
    <source>
        <dbReference type="EMBL" id="ROR89702.1"/>
    </source>
</evidence>
<dbReference type="OrthoDB" id="5517693at2"/>
<comment type="caution">
    <text evidence="1">The sequence shown here is derived from an EMBL/GenBank/DDBJ whole genome shotgun (WGS) entry which is preliminary data.</text>
</comment>
<name>A0A3N2CQ96_9ACTN</name>
<proteinExistence type="predicted"/>
<keyword evidence="2" id="KW-1185">Reference proteome</keyword>
<dbReference type="RefSeq" id="WP_123388987.1">
    <property type="nucleotide sequence ID" value="NZ_RKHO01000001.1"/>
</dbReference>
<reference evidence="1 2" key="1">
    <citation type="submission" date="2018-11" db="EMBL/GenBank/DDBJ databases">
        <title>Sequencing the genomes of 1000 actinobacteria strains.</title>
        <authorList>
            <person name="Klenk H.-P."/>
        </authorList>
    </citation>
    <scope>NUCLEOTIDE SEQUENCE [LARGE SCALE GENOMIC DNA]</scope>
    <source>
        <strain evidence="1 2">DSM 12652</strain>
    </source>
</reference>
<sequence length="322" mass="36117">MIPDLAAVAAQQGGCFTRTQALDLGATERGLKTALGPRGLWVPVRRGVYAERHHWEAADDAGRHVMRVWGAHLTSWRDDPFSHTSAAAVHGLDCRPHWRELLHLSHPDVRGGRTEGGVKHHPAHVPERQVETVGGLRVTDLARTAVDVAREHGTEDGVLACDQVLRRGVRRPELEAVLEQMRSWPHVTQARAAVDLADAGAANIAESLTRLLVIELGHGRPQTQVLVEEGGRRAYLDLLLRGHAFEFDGHVKFIGRERGGFAEDLERALWEEKQREDWLRSLGFGISRVIWADLFGVRRRHTLRRLDREFRATQARLGHRVA</sequence>
<dbReference type="AlphaFoldDB" id="A0A3N2CQ96"/>
<protein>
    <submittedName>
        <fullName evidence="1">Uncharacterized protein</fullName>
    </submittedName>
</protein>
<dbReference type="EMBL" id="RKHO01000001">
    <property type="protein sequence ID" value="ROR89702.1"/>
    <property type="molecule type" value="Genomic_DNA"/>
</dbReference>